<evidence type="ECO:0000259" key="7">
    <source>
        <dbReference type="Pfam" id="PF05840"/>
    </source>
</evidence>
<dbReference type="GO" id="GO:0004519">
    <property type="term" value="F:endonuclease activity"/>
    <property type="evidence" value="ECO:0007669"/>
    <property type="project" value="UniProtKB-KW"/>
</dbReference>
<evidence type="ECO:0000256" key="4">
    <source>
        <dbReference type="ARBA" id="ARBA00022722"/>
    </source>
</evidence>
<evidence type="ECO:0000256" key="6">
    <source>
        <dbReference type="ARBA" id="ARBA00022801"/>
    </source>
</evidence>
<comment type="caution">
    <text evidence="8">The sequence shown here is derived from an EMBL/GenBank/DDBJ whole genome shotgun (WGS) entry which is preliminary data.</text>
</comment>
<comment type="similarity">
    <text evidence="2">Belongs to the phage GPA family.</text>
</comment>
<feature type="domain" description="Replication gene A protein-like" evidence="7">
    <location>
        <begin position="139"/>
        <end position="397"/>
    </location>
</feature>
<accession>A0ABS6VUD6</accession>
<reference evidence="8" key="1">
    <citation type="submission" date="2021-07" db="EMBL/GenBank/DDBJ databases">
        <title>Zhongshania sp. CAU 1632 isolated from seawater.</title>
        <authorList>
            <person name="Kim W."/>
        </authorList>
    </citation>
    <scope>NUCLEOTIDE SEQUENCE</scope>
    <source>
        <strain evidence="8">CAU 1632</strain>
    </source>
</reference>
<keyword evidence="9" id="KW-1185">Reference proteome</keyword>
<evidence type="ECO:0000313" key="9">
    <source>
        <dbReference type="Proteomes" id="UP001166291"/>
    </source>
</evidence>
<evidence type="ECO:0000256" key="2">
    <source>
        <dbReference type="ARBA" id="ARBA00009260"/>
    </source>
</evidence>
<proteinExistence type="inferred from homology"/>
<evidence type="ECO:0000313" key="8">
    <source>
        <dbReference type="EMBL" id="MBW2941934.1"/>
    </source>
</evidence>
<evidence type="ECO:0000256" key="1">
    <source>
        <dbReference type="ARBA" id="ARBA00003293"/>
    </source>
</evidence>
<keyword evidence="6" id="KW-0378">Hydrolase</keyword>
<dbReference type="EMBL" id="JAHWDQ010000003">
    <property type="protein sequence ID" value="MBW2941934.1"/>
    <property type="molecule type" value="Genomic_DNA"/>
</dbReference>
<name>A0ABS6VUD6_9GAMM</name>
<keyword evidence="5 8" id="KW-0255">Endonuclease</keyword>
<dbReference type="RefSeq" id="WP_219044152.1">
    <property type="nucleotide sequence ID" value="NZ_JAHWDQ010000003.1"/>
</dbReference>
<dbReference type="Pfam" id="PF05840">
    <property type="entry name" value="Phage_GPA"/>
    <property type="match status" value="1"/>
</dbReference>
<organism evidence="8 9">
    <name type="scientific">Zhongshania aquimaris</name>
    <dbReference type="NCBI Taxonomy" id="2857107"/>
    <lineage>
        <taxon>Bacteria</taxon>
        <taxon>Pseudomonadati</taxon>
        <taxon>Pseudomonadota</taxon>
        <taxon>Gammaproteobacteria</taxon>
        <taxon>Cellvibrionales</taxon>
        <taxon>Spongiibacteraceae</taxon>
        <taxon>Zhongshania</taxon>
    </lineage>
</organism>
<keyword evidence="4" id="KW-0540">Nuclease</keyword>
<evidence type="ECO:0000256" key="5">
    <source>
        <dbReference type="ARBA" id="ARBA00022759"/>
    </source>
</evidence>
<keyword evidence="3" id="KW-0235">DNA replication</keyword>
<dbReference type="InterPro" id="IPR008766">
    <property type="entry name" value="Replication_gene_A-like"/>
</dbReference>
<protein>
    <submittedName>
        <fullName evidence="8">Replication endonuclease</fullName>
    </submittedName>
</protein>
<evidence type="ECO:0000256" key="3">
    <source>
        <dbReference type="ARBA" id="ARBA00022705"/>
    </source>
</evidence>
<sequence length="573" mass="65334">MTAFQAITNLPTQQKTPVSIVEGIGTFQCSKWRTQIFARHPWFSRAMANEYRRIADSESNHVPANRWLTSIEQRLKLGRTGLFVDCHDSEIVTYSDLKPKKIHGLVAGYSATYGPGHYKKVIKHAVNEVQRVGLTFPLDTTTDYTCDEAIAALARVCNPTWWRRQLRVIAARELEQVCRELGMVSKTKAPYVSDYTLRRRYDQKRRNTMLLESLEAENCDTGYKASLAEISEKTVSNPVNRRNELMVRMRGFEECATAIGFTARFFTLTCPSSYHATLHSGVKNPKYAGATPTEAQAYLCELWARIRAKWQRQGIRCFGFRIAEPHHDGTPHWHLLLFFAPDIAEQAGDIFREYALKQDTHEPGAMKYRCEIIPIDPAKGTASGYIAKYVSKNIDGYGMESAIDDETGKFTHQTAQRVEAWASTWGIRQFQQIGTASVTVWRELRRIREPLENKSLEDLEQIRKACDAGDWALFVDLMGGPLVDRENVKVRPLHLHPADHQKAENQYGELCTQLMGVIMRGAGHLITRIHSWKIQRLTDETEDNTELDFRAPPDGATWTCVNNCTDRDTRSKQ</sequence>
<dbReference type="Proteomes" id="UP001166291">
    <property type="component" value="Unassembled WGS sequence"/>
</dbReference>
<gene>
    <name evidence="8" type="ORF">KXJ70_14145</name>
</gene>
<comment type="function">
    <text evidence="1">Possible endonuclease which induces a single-strand cut and initiates DNA replication.</text>
</comment>